<evidence type="ECO:0000259" key="8">
    <source>
        <dbReference type="Pfam" id="PF24961"/>
    </source>
</evidence>
<keyword evidence="2 6" id="KW-0812">Transmembrane</keyword>
<evidence type="ECO:0000256" key="6">
    <source>
        <dbReference type="SAM" id="Phobius"/>
    </source>
</evidence>
<evidence type="ECO:0000256" key="4">
    <source>
        <dbReference type="ARBA" id="ARBA00023136"/>
    </source>
</evidence>
<gene>
    <name evidence="10" type="ORF">BXY39_3349</name>
</gene>
<reference evidence="10 11" key="1">
    <citation type="submission" date="2018-10" db="EMBL/GenBank/DDBJ databases">
        <title>Genomic Encyclopedia of Archaeal and Bacterial Type Strains, Phase II (KMG-II): from individual species to whole genera.</title>
        <authorList>
            <person name="Goeker M."/>
        </authorList>
    </citation>
    <scope>NUCLEOTIDE SEQUENCE [LARGE SCALE GENOMIC DNA]</scope>
    <source>
        <strain evidence="10 11">DSM 25217</strain>
    </source>
</reference>
<dbReference type="PANTHER" id="PTHR33507:SF4">
    <property type="entry name" value="NODULATION COMPETITIVENESS PROTEIN NFED"/>
    <property type="match status" value="1"/>
</dbReference>
<evidence type="ECO:0000256" key="2">
    <source>
        <dbReference type="ARBA" id="ARBA00022692"/>
    </source>
</evidence>
<dbReference type="Gene3D" id="2.40.50.140">
    <property type="entry name" value="Nucleic acid-binding proteins"/>
    <property type="match status" value="1"/>
</dbReference>
<dbReference type="GO" id="GO:0016020">
    <property type="term" value="C:membrane"/>
    <property type="evidence" value="ECO:0007669"/>
    <property type="project" value="UniProtKB-SubCell"/>
</dbReference>
<dbReference type="Pfam" id="PF24961">
    <property type="entry name" value="NfeD_membrane"/>
    <property type="match status" value="1"/>
</dbReference>
<feature type="domain" description="NfeD1b N-terminal" evidence="9">
    <location>
        <begin position="44"/>
        <end position="148"/>
    </location>
</feature>
<dbReference type="InterPro" id="IPR056739">
    <property type="entry name" value="NfeD_membrane"/>
</dbReference>
<dbReference type="Pfam" id="PF25145">
    <property type="entry name" value="NfeD1b_N"/>
    <property type="match status" value="1"/>
</dbReference>
<organism evidence="10 11">
    <name type="scientific">Eilatimonas milleporae</name>
    <dbReference type="NCBI Taxonomy" id="911205"/>
    <lineage>
        <taxon>Bacteria</taxon>
        <taxon>Pseudomonadati</taxon>
        <taxon>Pseudomonadota</taxon>
        <taxon>Alphaproteobacteria</taxon>
        <taxon>Kordiimonadales</taxon>
        <taxon>Kordiimonadaceae</taxon>
        <taxon>Eilatimonas</taxon>
    </lineage>
</organism>
<evidence type="ECO:0000256" key="3">
    <source>
        <dbReference type="ARBA" id="ARBA00022989"/>
    </source>
</evidence>
<dbReference type="Proteomes" id="UP000271227">
    <property type="component" value="Unassembled WGS sequence"/>
</dbReference>
<comment type="subcellular location">
    <subcellularLocation>
        <location evidence="1">Membrane</location>
        <topology evidence="1">Multi-pass membrane protein</topology>
    </subcellularLocation>
</comment>
<keyword evidence="10" id="KW-0645">Protease</keyword>
<sequence length="496" mass="50398">MGSGGSPGRLRAGQRGIHGLAAVLLALVFLLVPTPVLAADSALLIDIQGPIGPAVESYVVRGLEEAGARGASAVILRIDTPGGLDQSTRGIIKAILASDRPVIGFVAPSGARAASAGAYILMACHVAAMAPGTTVGSATPVQLGGGMPQQQPPSPQTPQQGAEPPDGDAPGDGESDAAGDGGTVGARGTPPTLQDKIVNDARAYMRGLADLRGRPADEAERFVSEATNLTAAEALARGLVDMIAGSVREVLVKSSGLEVDVDGTKTVLKTDLMDVETFAPTWRDRFLGLITNPNIAYLLLMVGLYGLVLEATNPGILVAGITGATCLIVGLYALHLLPLNYAGLALMALGVALMVTEAFVPAFGALGIGGAVCFALGSIFLIDTDMPGFEISPILIGTVSLATAAIFVLVLTFAARAWRQPVVSGVHEMIGAPARVIAWSGDTGEVSARGEVWAATGETGLTPGTALEIRAVRGLTLVVARAGAHPALKTEEGTHA</sequence>
<name>A0A3M0BXS3_9PROT</name>
<dbReference type="GO" id="GO:0006508">
    <property type="term" value="P:proteolysis"/>
    <property type="evidence" value="ECO:0007669"/>
    <property type="project" value="UniProtKB-KW"/>
</dbReference>
<dbReference type="InterPro" id="IPR052165">
    <property type="entry name" value="Membrane_assoc_protease"/>
</dbReference>
<dbReference type="Pfam" id="PF01957">
    <property type="entry name" value="NfeD"/>
    <property type="match status" value="1"/>
</dbReference>
<dbReference type="RefSeq" id="WP_121939996.1">
    <property type="nucleotide sequence ID" value="NZ_REFR01000015.1"/>
</dbReference>
<dbReference type="EMBL" id="REFR01000015">
    <property type="protein sequence ID" value="RMB01842.1"/>
    <property type="molecule type" value="Genomic_DNA"/>
</dbReference>
<dbReference type="InParanoid" id="A0A3M0BXS3"/>
<feature type="transmembrane region" description="Helical" evidence="6">
    <location>
        <begin position="315"/>
        <end position="333"/>
    </location>
</feature>
<feature type="compositionally biased region" description="Acidic residues" evidence="5">
    <location>
        <begin position="165"/>
        <end position="177"/>
    </location>
</feature>
<evidence type="ECO:0000313" key="10">
    <source>
        <dbReference type="EMBL" id="RMB01842.1"/>
    </source>
</evidence>
<evidence type="ECO:0000259" key="7">
    <source>
        <dbReference type="Pfam" id="PF01957"/>
    </source>
</evidence>
<dbReference type="GO" id="GO:0008233">
    <property type="term" value="F:peptidase activity"/>
    <property type="evidence" value="ECO:0007669"/>
    <property type="project" value="UniProtKB-KW"/>
</dbReference>
<dbReference type="SUPFAM" id="SSF52096">
    <property type="entry name" value="ClpP/crotonase"/>
    <property type="match status" value="1"/>
</dbReference>
<keyword evidence="4 6" id="KW-0472">Membrane</keyword>
<keyword evidence="11" id="KW-1185">Reference proteome</keyword>
<feature type="domain" description="NfeD integral membrane" evidence="8">
    <location>
        <begin position="294"/>
        <end position="410"/>
    </location>
</feature>
<accession>A0A3M0BXS3</accession>
<evidence type="ECO:0000259" key="9">
    <source>
        <dbReference type="Pfam" id="PF25145"/>
    </source>
</evidence>
<dbReference type="Gene3D" id="3.90.226.10">
    <property type="entry name" value="2-enoyl-CoA Hydratase, Chain A, domain 1"/>
    <property type="match status" value="1"/>
</dbReference>
<feature type="transmembrane region" description="Helical" evidence="6">
    <location>
        <begin position="394"/>
        <end position="415"/>
    </location>
</feature>
<dbReference type="PANTHER" id="PTHR33507">
    <property type="entry name" value="INNER MEMBRANE PROTEIN YBBJ"/>
    <property type="match status" value="1"/>
</dbReference>
<dbReference type="InterPro" id="IPR002810">
    <property type="entry name" value="NfeD-like_C"/>
</dbReference>
<keyword evidence="10" id="KW-0378">Hydrolase</keyword>
<keyword evidence="3 6" id="KW-1133">Transmembrane helix</keyword>
<dbReference type="OrthoDB" id="5289056at2"/>
<evidence type="ECO:0000313" key="11">
    <source>
        <dbReference type="Proteomes" id="UP000271227"/>
    </source>
</evidence>
<comment type="caution">
    <text evidence="10">The sequence shown here is derived from an EMBL/GenBank/DDBJ whole genome shotgun (WGS) entry which is preliminary data.</text>
</comment>
<feature type="transmembrane region" description="Helical" evidence="6">
    <location>
        <begin position="286"/>
        <end position="308"/>
    </location>
</feature>
<feature type="region of interest" description="Disordered" evidence="5">
    <location>
        <begin position="139"/>
        <end position="197"/>
    </location>
</feature>
<evidence type="ECO:0000256" key="5">
    <source>
        <dbReference type="SAM" id="MobiDB-lite"/>
    </source>
</evidence>
<protein>
    <submittedName>
        <fullName evidence="10">Membrane-bound serine protease (ClpP class)</fullName>
    </submittedName>
</protein>
<dbReference type="SUPFAM" id="SSF141322">
    <property type="entry name" value="NfeD domain-like"/>
    <property type="match status" value="1"/>
</dbReference>
<dbReference type="InterPro" id="IPR029045">
    <property type="entry name" value="ClpP/crotonase-like_dom_sf"/>
</dbReference>
<dbReference type="AlphaFoldDB" id="A0A3M0BXS3"/>
<evidence type="ECO:0000256" key="1">
    <source>
        <dbReference type="ARBA" id="ARBA00004141"/>
    </source>
</evidence>
<dbReference type="InterPro" id="IPR012340">
    <property type="entry name" value="NA-bd_OB-fold"/>
</dbReference>
<dbReference type="CDD" id="cd07020">
    <property type="entry name" value="Clp_protease_NfeD_1"/>
    <property type="match status" value="1"/>
</dbReference>
<feature type="transmembrane region" description="Helical" evidence="6">
    <location>
        <begin position="363"/>
        <end position="382"/>
    </location>
</feature>
<dbReference type="InterPro" id="IPR056738">
    <property type="entry name" value="NfeD1b_N"/>
</dbReference>
<proteinExistence type="predicted"/>
<feature type="domain" description="NfeD-like C-terminal" evidence="7">
    <location>
        <begin position="427"/>
        <end position="480"/>
    </location>
</feature>